<organism evidence="1 2">
    <name type="scientific">Violaceomyces palustris</name>
    <dbReference type="NCBI Taxonomy" id="1673888"/>
    <lineage>
        <taxon>Eukaryota</taxon>
        <taxon>Fungi</taxon>
        <taxon>Dikarya</taxon>
        <taxon>Basidiomycota</taxon>
        <taxon>Ustilaginomycotina</taxon>
        <taxon>Ustilaginomycetes</taxon>
        <taxon>Violaceomycetales</taxon>
        <taxon>Violaceomycetaceae</taxon>
        <taxon>Violaceomyces</taxon>
    </lineage>
</organism>
<name>A0ACD0P746_9BASI</name>
<dbReference type="EMBL" id="KZ819709">
    <property type="protein sequence ID" value="PWN53791.1"/>
    <property type="molecule type" value="Genomic_DNA"/>
</dbReference>
<gene>
    <name evidence="1" type="ORF">IE53DRAFT_366040</name>
</gene>
<keyword evidence="1" id="KW-0378">Hydrolase</keyword>
<protein>
    <submittedName>
        <fullName evidence="1">Metallo-dependent hydrolase</fullName>
    </submittedName>
</protein>
<evidence type="ECO:0000313" key="2">
    <source>
        <dbReference type="Proteomes" id="UP000245626"/>
    </source>
</evidence>
<sequence>MTNDQASNSRLIIKGGLVLQTDPESTYQQPSFSVKPLDLLVENGVITRVEPDIREESLQGDGPVQVFDARRKLITPGLIDTHRHLWQTVFRTYTADMTLFEFLNIVNVFLAAYMEPEDLYISQICGAVECINTGVTTVVDHFHANNSPLHSRAAIRALDSTGLRTRFCAGTNKCLDIEALRTRRPGPPFKDNSWQAKEILSIQAERGELNDPLVTLGVSLDSWKMGPPSATVDLVKRCREAGIEVFTMHLAEGALGPSDEPVRKLDSFSPSLLGKDMILSHANFLSEEELRIVREKQVRLSATPECEALLNMDLAITRKAQANDICCGLGVDTCALTEGSMFTAMRMAFATLRYEVNHEFIVSGKFPSQCPKTARFGAILRDATLGGARAASLEDKVGEVAVGKRADLVLLNLDTPNMIGIPESGIPSALVTHATTADIDSVFIDGVLRKQAGKVLGHDLEHLGKLLRESLDRILKRAEKDGEVGTQVSKMMAKVFSLDQIFAEEA</sequence>
<reference evidence="1 2" key="1">
    <citation type="journal article" date="2018" name="Mol. Biol. Evol.">
        <title>Broad Genomic Sampling Reveals a Smut Pathogenic Ancestry of the Fungal Clade Ustilaginomycotina.</title>
        <authorList>
            <person name="Kijpornyongpan T."/>
            <person name="Mondo S.J."/>
            <person name="Barry K."/>
            <person name="Sandor L."/>
            <person name="Lee J."/>
            <person name="Lipzen A."/>
            <person name="Pangilinan J."/>
            <person name="LaButti K."/>
            <person name="Hainaut M."/>
            <person name="Henrissat B."/>
            <person name="Grigoriev I.V."/>
            <person name="Spatafora J.W."/>
            <person name="Aime M.C."/>
        </authorList>
    </citation>
    <scope>NUCLEOTIDE SEQUENCE [LARGE SCALE GENOMIC DNA]</scope>
    <source>
        <strain evidence="1 2">SA 807</strain>
    </source>
</reference>
<accession>A0ACD0P746</accession>
<evidence type="ECO:0000313" key="1">
    <source>
        <dbReference type="EMBL" id="PWN53791.1"/>
    </source>
</evidence>
<keyword evidence="2" id="KW-1185">Reference proteome</keyword>
<dbReference type="Proteomes" id="UP000245626">
    <property type="component" value="Unassembled WGS sequence"/>
</dbReference>
<proteinExistence type="predicted"/>